<dbReference type="Pfam" id="PF00384">
    <property type="entry name" value="Molybdopterin"/>
    <property type="match status" value="1"/>
</dbReference>
<keyword evidence="3" id="KW-0408">Iron</keyword>
<dbReference type="InterPro" id="IPR009010">
    <property type="entry name" value="Asp_de-COase-like_dom_sf"/>
</dbReference>
<organism evidence="6 7">
    <name type="scientific">Mycolicibacterium holsaticum</name>
    <dbReference type="NCBI Taxonomy" id="152142"/>
    <lineage>
        <taxon>Bacteria</taxon>
        <taxon>Bacillati</taxon>
        <taxon>Actinomycetota</taxon>
        <taxon>Actinomycetes</taxon>
        <taxon>Mycobacteriales</taxon>
        <taxon>Mycobacteriaceae</taxon>
        <taxon>Mycolicibacterium</taxon>
    </lineage>
</organism>
<dbReference type="Pfam" id="PF04879">
    <property type="entry name" value="Molybdop_Fe4S4"/>
    <property type="match status" value="1"/>
</dbReference>
<dbReference type="InterPro" id="IPR006657">
    <property type="entry name" value="MoPterin_dinucl-bd_dom"/>
</dbReference>
<evidence type="ECO:0000313" key="7">
    <source>
        <dbReference type="Proteomes" id="UP000094243"/>
    </source>
</evidence>
<comment type="caution">
    <text evidence="6">The sequence shown here is derived from an EMBL/GenBank/DDBJ whole genome shotgun (WGS) entry which is preliminary data.</text>
</comment>
<evidence type="ECO:0000313" key="6">
    <source>
        <dbReference type="EMBL" id="ODQ93082.1"/>
    </source>
</evidence>
<accession>A0A1E3RUI9</accession>
<dbReference type="SUPFAM" id="SSF53706">
    <property type="entry name" value="Formate dehydrogenase/DMSO reductase, domains 1-3"/>
    <property type="match status" value="1"/>
</dbReference>
<dbReference type="Gene3D" id="2.40.40.20">
    <property type="match status" value="1"/>
</dbReference>
<dbReference type="PANTHER" id="PTHR43742">
    <property type="entry name" value="TRIMETHYLAMINE-N-OXIDE REDUCTASE"/>
    <property type="match status" value="1"/>
</dbReference>
<protein>
    <recommendedName>
        <fullName evidence="5">4Fe-4S Mo/W bis-MGD-type domain-containing protein</fullName>
    </recommendedName>
</protein>
<evidence type="ECO:0000256" key="2">
    <source>
        <dbReference type="ARBA" id="ARBA00022723"/>
    </source>
</evidence>
<dbReference type="Gene3D" id="3.40.228.10">
    <property type="entry name" value="Dimethylsulfoxide Reductase, domain 2"/>
    <property type="match status" value="1"/>
</dbReference>
<dbReference type="GO" id="GO:0043546">
    <property type="term" value="F:molybdopterin cofactor binding"/>
    <property type="evidence" value="ECO:0007669"/>
    <property type="project" value="InterPro"/>
</dbReference>
<evidence type="ECO:0000256" key="3">
    <source>
        <dbReference type="ARBA" id="ARBA00023004"/>
    </source>
</evidence>
<keyword evidence="4" id="KW-0411">Iron-sulfur</keyword>
<name>A0A1E3RUI9_9MYCO</name>
<dbReference type="Gene3D" id="2.20.25.90">
    <property type="entry name" value="ADC-like domains"/>
    <property type="match status" value="1"/>
</dbReference>
<dbReference type="Pfam" id="PF01568">
    <property type="entry name" value="Molydop_binding"/>
    <property type="match status" value="1"/>
</dbReference>
<proteinExistence type="inferred from homology"/>
<dbReference type="GO" id="GO:0051536">
    <property type="term" value="F:iron-sulfur cluster binding"/>
    <property type="evidence" value="ECO:0007669"/>
    <property type="project" value="UniProtKB-KW"/>
</dbReference>
<dbReference type="OrthoDB" id="7376058at2"/>
<dbReference type="PROSITE" id="PS51669">
    <property type="entry name" value="4FE4S_MOW_BIS_MGD"/>
    <property type="match status" value="1"/>
</dbReference>
<keyword evidence="7" id="KW-1185">Reference proteome</keyword>
<comment type="similarity">
    <text evidence="1">Belongs to the prokaryotic molybdopterin-containing oxidoreductase family.</text>
</comment>
<dbReference type="Gene3D" id="3.40.50.740">
    <property type="match status" value="1"/>
</dbReference>
<dbReference type="RefSeq" id="WP_069405901.1">
    <property type="nucleotide sequence ID" value="NZ_MIGZ01000080.1"/>
</dbReference>
<dbReference type="GO" id="GO:0016491">
    <property type="term" value="F:oxidoreductase activity"/>
    <property type="evidence" value="ECO:0007669"/>
    <property type="project" value="InterPro"/>
</dbReference>
<dbReference type="Proteomes" id="UP000094243">
    <property type="component" value="Unassembled WGS sequence"/>
</dbReference>
<dbReference type="InterPro" id="IPR006656">
    <property type="entry name" value="Mopterin_OxRdtase"/>
</dbReference>
<evidence type="ECO:0000259" key="5">
    <source>
        <dbReference type="PROSITE" id="PS51669"/>
    </source>
</evidence>
<evidence type="ECO:0000256" key="4">
    <source>
        <dbReference type="ARBA" id="ARBA00023014"/>
    </source>
</evidence>
<dbReference type="PANTHER" id="PTHR43742:SF6">
    <property type="entry name" value="OXIDOREDUCTASE YYAE-RELATED"/>
    <property type="match status" value="1"/>
</dbReference>
<gene>
    <name evidence="6" type="ORF">BHQ17_14670</name>
</gene>
<sequence>MTAQEKITFCRLCEQMCGLRVTVDNGVVTRIRADREHPLTRGFACPKGLAANEIQYDPARVTTPLRRTASGGFEPVTWSAALHEIGTRLRGVIDRYGPESIGMYQGNPAAYSIGHYFFAKGMMDALGSPHFYSPASQDTSSRFAASYFLYGSPVSVPIPDLPRTDFLLMVGANPFVSHGSLMQGGLVRVDMQEIVERGGRVVIVDPRRTETAERFEHVAVLPDGDAWLLLALLNVIFADGLQHPRAAAIATGLPQLRQAVQSFTPAATEKHSGVPAAVARDLARSLAAAPRAAVYGRVGACVGSYGTLVNFLLDALNVVTGNLDRPGGAVFTTPPIDFWGIARNGGFDTYGARHTRIGGYPDVVGMMPAGILADEITTPGPGQIRAMFVSAGNPVLSVPNGPALKAALETVDLMVSIDLYINETNSTADYILPSTTFLEREDVNGLVLPYQYRTFVQWTPAVVPPLGQAREEWTIIRDISAQLGLVASSSPLIRRLGRFARGLTPALMLDMMLRFGSAGDRLGLRRGGLSRRRLLSRPRGVLVAEEVKTGVLERVITRPDGRVNLAPPEIITVAQGLFDEVRDAAVGPYPLRLFGRRELRSLNSFTHNSRRLNPRAVAPALLMHPDDVQRFGLQDGATVLIESATGAVRAQLSSTDTVIVGAVCLPHGWGHNGDGNWQHANATGGANFNALTASGAGALEPLAAMSILNGVRVKVSALD</sequence>
<dbReference type="GO" id="GO:0046872">
    <property type="term" value="F:metal ion binding"/>
    <property type="evidence" value="ECO:0007669"/>
    <property type="project" value="UniProtKB-KW"/>
</dbReference>
<feature type="domain" description="4Fe-4S Mo/W bis-MGD-type" evidence="5">
    <location>
        <begin position="3"/>
        <end position="59"/>
    </location>
</feature>
<dbReference type="InterPro" id="IPR006963">
    <property type="entry name" value="Mopterin_OxRdtase_4Fe-4S_dom"/>
</dbReference>
<reference evidence="7" key="1">
    <citation type="submission" date="2016-09" db="EMBL/GenBank/DDBJ databases">
        <authorList>
            <person name="Greninger A.L."/>
            <person name="Jerome K.R."/>
            <person name="Mcnair B."/>
            <person name="Wallis C."/>
            <person name="Fang F."/>
        </authorList>
    </citation>
    <scope>NUCLEOTIDE SEQUENCE [LARGE SCALE GENOMIC DNA]</scope>
    <source>
        <strain evidence="7">M7</strain>
    </source>
</reference>
<evidence type="ECO:0000256" key="1">
    <source>
        <dbReference type="ARBA" id="ARBA00010312"/>
    </source>
</evidence>
<dbReference type="AlphaFoldDB" id="A0A1E3RUI9"/>
<dbReference type="SMART" id="SM00926">
    <property type="entry name" value="Molybdop_Fe4S4"/>
    <property type="match status" value="1"/>
</dbReference>
<dbReference type="InterPro" id="IPR050612">
    <property type="entry name" value="Prok_Mopterin_Oxidored"/>
</dbReference>
<dbReference type="EMBL" id="MIGZ01000080">
    <property type="protein sequence ID" value="ODQ93082.1"/>
    <property type="molecule type" value="Genomic_DNA"/>
</dbReference>
<keyword evidence="2" id="KW-0479">Metal-binding</keyword>
<dbReference type="SUPFAM" id="SSF50692">
    <property type="entry name" value="ADC-like"/>
    <property type="match status" value="1"/>
</dbReference>